<dbReference type="SUPFAM" id="SSF56762">
    <property type="entry name" value="HydB/Nqo4-like"/>
    <property type="match status" value="1"/>
</dbReference>
<dbReference type="Pfam" id="PF00329">
    <property type="entry name" value="Complex1_30kDa"/>
    <property type="match status" value="1"/>
</dbReference>
<dbReference type="PANTHER" id="PTHR43485:SF1">
    <property type="entry name" value="FORMATE HYDROGENLYASE SUBUNIT 5-RELATED"/>
    <property type="match status" value="1"/>
</dbReference>
<dbReference type="Pfam" id="PF00346">
    <property type="entry name" value="Complex1_49kDa"/>
    <property type="match status" value="1"/>
</dbReference>
<reference evidence="8 9" key="1">
    <citation type="journal article" date="2014" name="BMC Genomics">
        <title>Comparison of environmental and isolate Sulfobacillus genomes reveals diverse carbon, sulfur, nitrogen, and hydrogen metabolisms.</title>
        <authorList>
            <person name="Justice N.B."/>
            <person name="Norman A."/>
            <person name="Brown C.T."/>
            <person name="Singh A."/>
            <person name="Thomas B.C."/>
            <person name="Banfield J.F."/>
        </authorList>
    </citation>
    <scope>NUCLEOTIDE SEQUENCE [LARGE SCALE GENOMIC DNA]</scope>
    <source>
        <strain evidence="8">AMDSBA4</strain>
    </source>
</reference>
<dbReference type="AlphaFoldDB" id="A0A2T2XKT7"/>
<dbReference type="SUPFAM" id="SSF143243">
    <property type="entry name" value="Nqo5-like"/>
    <property type="match status" value="1"/>
</dbReference>
<dbReference type="InterPro" id="IPR020396">
    <property type="entry name" value="NADH_UbQ_OxRdtase_CS"/>
</dbReference>
<feature type="binding site" evidence="5">
    <location>
        <position position="474"/>
    </location>
    <ligand>
        <name>Ni(2+)</name>
        <dbReference type="ChEBI" id="CHEBI:49786"/>
    </ligand>
</feature>
<comment type="cofactor">
    <cofactor evidence="5">
        <name>Fe cation</name>
        <dbReference type="ChEBI" id="CHEBI:24875"/>
    </cofactor>
</comment>
<comment type="cofactor">
    <cofactor evidence="5">
        <name>Ni(2+)</name>
        <dbReference type="ChEBI" id="CHEBI:49786"/>
    </cofactor>
</comment>
<dbReference type="Gene3D" id="3.30.460.80">
    <property type="entry name" value="NADH:ubiquinone oxidoreductase, 30kDa subunit"/>
    <property type="match status" value="1"/>
</dbReference>
<keyword evidence="8" id="KW-0830">Ubiquinone</keyword>
<dbReference type="GO" id="GO:0016651">
    <property type="term" value="F:oxidoreductase activity, acting on NAD(P)H"/>
    <property type="evidence" value="ECO:0007669"/>
    <property type="project" value="InterPro"/>
</dbReference>
<dbReference type="InterPro" id="IPR052197">
    <property type="entry name" value="ComplexI_49kDa-like"/>
</dbReference>
<dbReference type="InterPro" id="IPR001501">
    <property type="entry name" value="Ni-dep_hyd_lsu"/>
</dbReference>
<keyword evidence="4" id="KW-0520">NAD</keyword>
<keyword evidence="5" id="KW-0408">Iron</keyword>
<evidence type="ECO:0000313" key="9">
    <source>
        <dbReference type="Proteomes" id="UP000242972"/>
    </source>
</evidence>
<keyword evidence="3" id="KW-0560">Oxidoreductase</keyword>
<dbReference type="PANTHER" id="PTHR43485">
    <property type="entry name" value="HYDROGENASE-4 COMPONENT G"/>
    <property type="match status" value="1"/>
</dbReference>
<dbReference type="GO" id="GO:0005886">
    <property type="term" value="C:plasma membrane"/>
    <property type="evidence" value="ECO:0007669"/>
    <property type="project" value="UniProtKB-SubCell"/>
</dbReference>
<evidence type="ECO:0000256" key="5">
    <source>
        <dbReference type="PIRSR" id="PIRSR601501-1"/>
    </source>
</evidence>
<dbReference type="InterPro" id="IPR029014">
    <property type="entry name" value="NiFe-Hase_large"/>
</dbReference>
<dbReference type="GO" id="GO:0051287">
    <property type="term" value="F:NAD binding"/>
    <property type="evidence" value="ECO:0007669"/>
    <property type="project" value="InterPro"/>
</dbReference>
<feature type="binding site" evidence="5">
    <location>
        <position position="441"/>
    </location>
    <ligand>
        <name>Mg(2+)</name>
        <dbReference type="ChEBI" id="CHEBI:18420"/>
    </ligand>
</feature>
<feature type="binding site" evidence="5">
    <location>
        <position position="477"/>
    </location>
    <ligand>
        <name>Fe cation</name>
        <dbReference type="ChEBI" id="CHEBI:24875"/>
    </ligand>
</feature>
<comment type="subcellular location">
    <subcellularLocation>
        <location evidence="1">Cell membrane</location>
        <topology evidence="1">Peripheral membrane protein</topology>
    </subcellularLocation>
</comment>
<dbReference type="Proteomes" id="UP000242972">
    <property type="component" value="Unassembled WGS sequence"/>
</dbReference>
<name>A0A2T2XKT7_9FIRM</name>
<dbReference type="GO" id="GO:0048038">
    <property type="term" value="F:quinone binding"/>
    <property type="evidence" value="ECO:0007669"/>
    <property type="project" value="InterPro"/>
</dbReference>
<protein>
    <submittedName>
        <fullName evidence="8">NADH-ubiquinone oxidoreductase</fullName>
    </submittedName>
</protein>
<feature type="domain" description="NADH-quinone oxidoreductase subunit D" evidence="7">
    <location>
        <begin position="256"/>
        <end position="394"/>
    </location>
</feature>
<keyword evidence="5" id="KW-0460">Magnesium</keyword>
<dbReference type="InterPro" id="IPR001135">
    <property type="entry name" value="NADH_Q_OxRdtase_suD"/>
</dbReference>
<dbReference type="Pfam" id="PF00374">
    <property type="entry name" value="NiFeSe_Hases"/>
    <property type="match status" value="1"/>
</dbReference>
<evidence type="ECO:0000256" key="3">
    <source>
        <dbReference type="ARBA" id="ARBA00023002"/>
    </source>
</evidence>
<dbReference type="GO" id="GO:0016151">
    <property type="term" value="F:nickel cation binding"/>
    <property type="evidence" value="ECO:0007669"/>
    <property type="project" value="InterPro"/>
</dbReference>
<gene>
    <name evidence="8" type="ORF">C7B46_02330</name>
</gene>
<dbReference type="PROSITE" id="PS00542">
    <property type="entry name" value="COMPLEX1_30K"/>
    <property type="match status" value="1"/>
</dbReference>
<evidence type="ECO:0000256" key="2">
    <source>
        <dbReference type="ARBA" id="ARBA00022448"/>
    </source>
</evidence>
<comment type="caution">
    <text evidence="8">The sequence shown here is derived from an EMBL/GenBank/DDBJ whole genome shotgun (WGS) entry which is preliminary data.</text>
</comment>
<organism evidence="8 9">
    <name type="scientific">Sulfobacillus benefaciens</name>
    <dbReference type="NCBI Taxonomy" id="453960"/>
    <lineage>
        <taxon>Bacteria</taxon>
        <taxon>Bacillati</taxon>
        <taxon>Bacillota</taxon>
        <taxon>Clostridia</taxon>
        <taxon>Eubacteriales</taxon>
        <taxon>Clostridiales Family XVII. Incertae Sedis</taxon>
        <taxon>Sulfobacillus</taxon>
    </lineage>
</organism>
<feature type="binding site" evidence="5">
    <location>
        <position position="171"/>
    </location>
    <ligand>
        <name>Mg(2+)</name>
        <dbReference type="ChEBI" id="CHEBI:18420"/>
    </ligand>
</feature>
<feature type="binding site" evidence="5">
    <location>
        <position position="190"/>
    </location>
    <ligand>
        <name>Ni(2+)</name>
        <dbReference type="ChEBI" id="CHEBI:49786"/>
    </ligand>
</feature>
<dbReference type="GO" id="GO:0008137">
    <property type="term" value="F:NADH dehydrogenase (ubiquinone) activity"/>
    <property type="evidence" value="ECO:0007669"/>
    <property type="project" value="InterPro"/>
</dbReference>
<keyword evidence="2" id="KW-0813">Transport</keyword>
<keyword evidence="5" id="KW-0533">Nickel</keyword>
<keyword evidence="5" id="KW-0479">Metal-binding</keyword>
<dbReference type="InterPro" id="IPR037232">
    <property type="entry name" value="NADH_quin_OxRdtase_su_C/D-like"/>
</dbReference>
<dbReference type="Gene3D" id="1.10.645.10">
    <property type="entry name" value="Cytochrome-c3 Hydrogenase, chain B"/>
    <property type="match status" value="1"/>
</dbReference>
<evidence type="ECO:0000313" key="8">
    <source>
        <dbReference type="EMBL" id="PSR35109.1"/>
    </source>
</evidence>
<evidence type="ECO:0000256" key="4">
    <source>
        <dbReference type="ARBA" id="ARBA00023027"/>
    </source>
</evidence>
<dbReference type="InterPro" id="IPR001268">
    <property type="entry name" value="NADH_UbQ_OxRdtase_30kDa_su"/>
</dbReference>
<accession>A0A2T2XKT7</accession>
<proteinExistence type="predicted"/>
<dbReference type="EMBL" id="PXYW01000004">
    <property type="protein sequence ID" value="PSR35109.1"/>
    <property type="molecule type" value="Genomic_DNA"/>
</dbReference>
<evidence type="ECO:0000256" key="1">
    <source>
        <dbReference type="ARBA" id="ARBA00004202"/>
    </source>
</evidence>
<evidence type="ECO:0000259" key="6">
    <source>
        <dbReference type="Pfam" id="PF00329"/>
    </source>
</evidence>
<sequence>MTENDWAAHNVRRKNLGAHVLGVTAFAGGRISIHWLMPSGQIAEENWDMDGVEFPSLTVELPEVAWDEREIHDMFGYRPKGHPDLRALVRNPRWPDGFYPLAGPNAPSKPQWIEVAPNNPAQTVEGEGVTIMKVGPTHAGIIESGHFVFSIIGENILHVDLHLFQNHRGVEGQLQGRPIGSVWPLISRICGADTVSHQTNLAMAVEEMAGYQIPEEIQWQRILVLESERILSHLNDLAQIPAGVGFSVANQRALAMKERWQRGLEVIFGHRLLFDTVQAGKPLDVDIEALGTLIVELQREWRPWRSLVQGHHGFQDRMEGVGVVRQSDALRLGGQGIVARASGLTFDARQQMPLYEGWPLDYASETSGDVSSRFKVRLDEVEASWRLMERVLQRSRIHGALPVWEPPSDLAGQAVTFSESPHGLNAHIVAVDRGQVIRYHVRSGPFRNWPLLAKAVAGNAVGDFPLINKSFELCYSCLDR</sequence>
<feature type="domain" description="NADH:ubiquinone oxidoreductase 30kDa subunit" evidence="6">
    <location>
        <begin position="52"/>
        <end position="101"/>
    </location>
</feature>
<evidence type="ECO:0000259" key="7">
    <source>
        <dbReference type="Pfam" id="PF00346"/>
    </source>
</evidence>